<proteinExistence type="inferred from homology"/>
<dbReference type="InterPro" id="IPR058792">
    <property type="entry name" value="Beta-barrel_RND_2"/>
</dbReference>
<dbReference type="Pfam" id="PF25954">
    <property type="entry name" value="Beta-barrel_RND_2"/>
    <property type="match status" value="1"/>
</dbReference>
<name>A0A0T5NU37_9RHOB</name>
<feature type="domain" description="Multidrug resistance protein MdtA-like barrel-sandwich hybrid" evidence="3">
    <location>
        <begin position="89"/>
        <end position="285"/>
    </location>
</feature>
<evidence type="ECO:0000313" key="5">
    <source>
        <dbReference type="EMBL" id="KRS12369.1"/>
    </source>
</evidence>
<dbReference type="RefSeq" id="WP_057793638.1">
    <property type="nucleotide sequence ID" value="NZ_LAXJ01000010.1"/>
</dbReference>
<feature type="domain" description="CusB-like beta-barrel" evidence="4">
    <location>
        <begin position="296"/>
        <end position="365"/>
    </location>
</feature>
<dbReference type="SUPFAM" id="SSF111369">
    <property type="entry name" value="HlyD-like secretion proteins"/>
    <property type="match status" value="2"/>
</dbReference>
<dbReference type="PATRIC" id="fig|1641875.4.peg.209"/>
<dbReference type="Gene3D" id="2.40.30.170">
    <property type="match status" value="1"/>
</dbReference>
<dbReference type="Gene3D" id="1.10.287.470">
    <property type="entry name" value="Helix hairpin bin"/>
    <property type="match status" value="3"/>
</dbReference>
<evidence type="ECO:0000256" key="1">
    <source>
        <dbReference type="ARBA" id="ARBA00009477"/>
    </source>
</evidence>
<feature type="coiled-coil region" evidence="2">
    <location>
        <begin position="130"/>
        <end position="258"/>
    </location>
</feature>
<comment type="similarity">
    <text evidence="1">Belongs to the membrane fusion protein (MFP) (TC 8.A.1) family.</text>
</comment>
<dbReference type="STRING" id="1641875.XM53_12095"/>
<evidence type="ECO:0000313" key="6">
    <source>
        <dbReference type="Proteomes" id="UP000051295"/>
    </source>
</evidence>
<evidence type="ECO:0000259" key="3">
    <source>
        <dbReference type="Pfam" id="PF25917"/>
    </source>
</evidence>
<dbReference type="OrthoDB" id="9806939at2"/>
<keyword evidence="6" id="KW-1185">Reference proteome</keyword>
<dbReference type="InterPro" id="IPR058625">
    <property type="entry name" value="MdtA-like_BSH"/>
</dbReference>
<dbReference type="AlphaFoldDB" id="A0A0T5NU37"/>
<comment type="caution">
    <text evidence="5">The sequence shown here is derived from an EMBL/GenBank/DDBJ whole genome shotgun (WGS) entry which is preliminary data.</text>
</comment>
<dbReference type="GO" id="GO:0015562">
    <property type="term" value="F:efflux transmembrane transporter activity"/>
    <property type="evidence" value="ECO:0007669"/>
    <property type="project" value="TreeGrafter"/>
</dbReference>
<evidence type="ECO:0000256" key="2">
    <source>
        <dbReference type="SAM" id="Coils"/>
    </source>
</evidence>
<dbReference type="GO" id="GO:1990281">
    <property type="term" value="C:efflux pump complex"/>
    <property type="evidence" value="ECO:0007669"/>
    <property type="project" value="TreeGrafter"/>
</dbReference>
<reference evidence="5 6" key="1">
    <citation type="submission" date="2015-04" db="EMBL/GenBank/DDBJ databases">
        <title>The draft genome sequence of Roseovarius sp.R12b.</title>
        <authorList>
            <person name="Li G."/>
            <person name="Lai Q."/>
            <person name="Shao Z."/>
            <person name="Yan P."/>
        </authorList>
    </citation>
    <scope>NUCLEOTIDE SEQUENCE [LARGE SCALE GENOMIC DNA]</scope>
    <source>
        <strain evidence="5 6">R12B</strain>
    </source>
</reference>
<dbReference type="Gene3D" id="2.40.420.20">
    <property type="match status" value="1"/>
</dbReference>
<dbReference type="PANTHER" id="PTHR30469">
    <property type="entry name" value="MULTIDRUG RESISTANCE PROTEIN MDTA"/>
    <property type="match status" value="1"/>
</dbReference>
<evidence type="ECO:0000259" key="4">
    <source>
        <dbReference type="Pfam" id="PF25954"/>
    </source>
</evidence>
<protein>
    <submittedName>
        <fullName evidence="5">Hemolysin D</fullName>
    </submittedName>
</protein>
<dbReference type="Pfam" id="PF25917">
    <property type="entry name" value="BSH_RND"/>
    <property type="match status" value="1"/>
</dbReference>
<dbReference type="NCBIfam" id="TIGR01730">
    <property type="entry name" value="RND_mfp"/>
    <property type="match status" value="1"/>
</dbReference>
<dbReference type="Proteomes" id="UP000051295">
    <property type="component" value="Unassembled WGS sequence"/>
</dbReference>
<gene>
    <name evidence="5" type="ORF">XM53_12095</name>
</gene>
<dbReference type="InterPro" id="IPR006143">
    <property type="entry name" value="RND_pump_MFP"/>
</dbReference>
<keyword evidence="2" id="KW-0175">Coiled coil</keyword>
<dbReference type="PANTHER" id="PTHR30469:SF29">
    <property type="entry name" value="BLR2860 PROTEIN"/>
    <property type="match status" value="1"/>
</dbReference>
<dbReference type="EMBL" id="LAXJ01000010">
    <property type="protein sequence ID" value="KRS12369.1"/>
    <property type="molecule type" value="Genomic_DNA"/>
</dbReference>
<dbReference type="Gene3D" id="2.40.50.100">
    <property type="match status" value="2"/>
</dbReference>
<sequence length="445" mass="46709">MRLFPILAAILVSAAIYALVMERERIAALFAPVEDTELAEAVTPDTDAADPLAETPEERDGTVGVVALKSTARTIDSAVTVRGQTEADRQVELRAETSGQIVSDPIRKGAFVEEGETLCQLDPGTREANLAEALARLAEAKSRIPEAEAAVPEAEARIQESRARLVEARAVLNEAEINANAAETLSTDGFASQTRVAQTRAAVEGAKAQITSAEAALKAAQSGEETAAAGIEAARSGVQSAEAAVASARKDIDRLTIKAPFSGLLESDTAELGSFLQAGTLCATVIQLDPIMLVGYIPETEIGKVSLGAPATARLASGGSVEGEVTFISRAADPTTRTFRVDIRVPNEDLALRDGQTAEINIESEGLKAHLLPQSALTLDDDGALGVRIVTPDKTAEFKPVTLVRDTATGVFVTGLDETSEVIIIGQEFVSDGVPVKPTYREAIQ</sequence>
<organism evidence="5 6">
    <name type="scientific">Roseovarius atlanticus</name>
    <dbReference type="NCBI Taxonomy" id="1641875"/>
    <lineage>
        <taxon>Bacteria</taxon>
        <taxon>Pseudomonadati</taxon>
        <taxon>Pseudomonadota</taxon>
        <taxon>Alphaproteobacteria</taxon>
        <taxon>Rhodobacterales</taxon>
        <taxon>Roseobacteraceae</taxon>
        <taxon>Roseovarius</taxon>
    </lineage>
</organism>
<accession>A0A0T5NU37</accession>